<evidence type="ECO:0000313" key="4">
    <source>
        <dbReference type="Proteomes" id="UP000054565"/>
    </source>
</evidence>
<protein>
    <submittedName>
        <fullName evidence="3">Uncharacterized protein</fullName>
    </submittedName>
</protein>
<proteinExistence type="predicted"/>
<dbReference type="PANTHER" id="PTHR42088">
    <property type="entry name" value="YALI0F10131P"/>
    <property type="match status" value="1"/>
</dbReference>
<feature type="compositionally biased region" description="Polar residues" evidence="1">
    <location>
        <begin position="199"/>
        <end position="208"/>
    </location>
</feature>
<feature type="compositionally biased region" description="Low complexity" evidence="1">
    <location>
        <begin position="538"/>
        <end position="563"/>
    </location>
</feature>
<feature type="transmembrane region" description="Helical" evidence="2">
    <location>
        <begin position="75"/>
        <end position="95"/>
    </location>
</feature>
<feature type="compositionally biased region" description="Basic and acidic residues" evidence="1">
    <location>
        <begin position="324"/>
        <end position="334"/>
    </location>
</feature>
<feature type="region of interest" description="Disordered" evidence="1">
    <location>
        <begin position="118"/>
        <end position="156"/>
    </location>
</feature>
<dbReference type="PANTHER" id="PTHR42088:SF1">
    <property type="entry name" value="YALI0F10131P"/>
    <property type="match status" value="1"/>
</dbReference>
<name>A0A0J6YMU6_COCIT</name>
<evidence type="ECO:0000256" key="2">
    <source>
        <dbReference type="SAM" id="Phobius"/>
    </source>
</evidence>
<feature type="compositionally biased region" description="Basic and acidic residues" evidence="1">
    <location>
        <begin position="388"/>
        <end position="402"/>
    </location>
</feature>
<dbReference type="EMBL" id="DS028097">
    <property type="protein sequence ID" value="KMP08494.1"/>
    <property type="molecule type" value="Genomic_DNA"/>
</dbReference>
<dbReference type="STRING" id="404692.A0A0J6YMU6"/>
<feature type="region of interest" description="Disordered" evidence="1">
    <location>
        <begin position="37"/>
        <end position="57"/>
    </location>
</feature>
<gene>
    <name evidence="3" type="ORF">CIRG_08175</name>
</gene>
<accession>A0A0J6YMU6</accession>
<sequence length="733" mass="79398">MARHTYRDPSRLVSRALAIPVERSIILTALEPPSLVKRNPADAASSSSVPTKTCGPDDTTGVCTRPVNSTTTLTLPIVLGAVIPLTCAFIAFFFLHRRHVKKLRLEDANDKHKSLDFGLDFVPSGSNNNRRGNGGNGPSMAEKSTRRGGHGVSMDLTLNSPYLLPPGLHGSHESIHSLSRSLHGEDDKYRHASAFPTGDSGSIRSCSPSFKRGGDDASSHNSPSSKYPYGDDMNQHLLKNAQRMSRSPPAIELDPIESDLGHPPHHATAVSASESGNTTFHGRSELTVPTAVSSHGDRSSSSSSERDDSVLRKSNNYLGALIQRGDDRSPENDLGRVPVTTKADVPLDEPKIQEPVPDNTSKSPPPAEVPATGYPSPSQPPRISLPIDDDKSDYGDESEAPKKPVPQLNIQDVETAPPSNDKAARATLDPHDHYYDGGYQIDTRRLTVGIRPLPPEDPSDNPEQRANRIRSFYKEYFDESKPQDDHVEDHGPGGADYGPFDPYGDPGHYAHPRPFAQPEGRRAMTPPPRMPQIPVQYRRPGPGFGPPSTSSRSGTPSFSSGPRAFSSASGRIPVRGPRKPLPPPSPLHILPTPHKLKDDSILPIDFAPGANSRERREGRPETPQGGVRPYMLTVPAHVPLASSYDDLAMLPSPHALRKSGTFTALDFVPPPRFKNADSGSDAGSIRSNRTGLSAAQSYSIRTGAYRISRLPPQTVGTKDDIISNLRPTWDMKT</sequence>
<reference evidence="4" key="1">
    <citation type="journal article" date="2010" name="Genome Res.">
        <title>Population genomic sequencing of Coccidioides fungi reveals recent hybridization and transposon control.</title>
        <authorList>
            <person name="Neafsey D.E."/>
            <person name="Barker B.M."/>
            <person name="Sharpton T.J."/>
            <person name="Stajich J.E."/>
            <person name="Park D.J."/>
            <person name="Whiston E."/>
            <person name="Hung C.-Y."/>
            <person name="McMahan C."/>
            <person name="White J."/>
            <person name="Sykes S."/>
            <person name="Heiman D."/>
            <person name="Young S."/>
            <person name="Zeng Q."/>
            <person name="Abouelleil A."/>
            <person name="Aftuck L."/>
            <person name="Bessette D."/>
            <person name="Brown A."/>
            <person name="FitzGerald M."/>
            <person name="Lui A."/>
            <person name="Macdonald J.P."/>
            <person name="Priest M."/>
            <person name="Orbach M.J."/>
            <person name="Galgiani J.N."/>
            <person name="Kirkland T.N."/>
            <person name="Cole G.T."/>
            <person name="Birren B.W."/>
            <person name="Henn M.R."/>
            <person name="Taylor J.W."/>
            <person name="Rounsley S.D."/>
        </authorList>
    </citation>
    <scope>NUCLEOTIDE SEQUENCE [LARGE SCALE GENOMIC DNA]</scope>
    <source>
        <strain evidence="4">RMSCC 2394</strain>
    </source>
</reference>
<feature type="compositionally biased region" description="Basic and acidic residues" evidence="1">
    <location>
        <begin position="462"/>
        <end position="491"/>
    </location>
</feature>
<keyword evidence="2" id="KW-0812">Transmembrane</keyword>
<evidence type="ECO:0000256" key="1">
    <source>
        <dbReference type="SAM" id="MobiDB-lite"/>
    </source>
</evidence>
<dbReference type="OrthoDB" id="5417135at2759"/>
<dbReference type="AlphaFoldDB" id="A0A0J6YMU6"/>
<feature type="compositionally biased region" description="Polar residues" evidence="1">
    <location>
        <begin position="270"/>
        <end position="281"/>
    </location>
</feature>
<feature type="compositionally biased region" description="Basic and acidic residues" evidence="1">
    <location>
        <begin position="422"/>
        <end position="435"/>
    </location>
</feature>
<keyword evidence="2" id="KW-0472">Membrane</keyword>
<feature type="region of interest" description="Disordered" evidence="1">
    <location>
        <begin position="190"/>
        <end position="233"/>
    </location>
</feature>
<evidence type="ECO:0000313" key="3">
    <source>
        <dbReference type="EMBL" id="KMP08494.1"/>
    </source>
</evidence>
<dbReference type="Proteomes" id="UP000054565">
    <property type="component" value="Unassembled WGS sequence"/>
</dbReference>
<organism evidence="3 4">
    <name type="scientific">Coccidioides immitis RMSCC 2394</name>
    <dbReference type="NCBI Taxonomy" id="404692"/>
    <lineage>
        <taxon>Eukaryota</taxon>
        <taxon>Fungi</taxon>
        <taxon>Dikarya</taxon>
        <taxon>Ascomycota</taxon>
        <taxon>Pezizomycotina</taxon>
        <taxon>Eurotiomycetes</taxon>
        <taxon>Eurotiomycetidae</taxon>
        <taxon>Onygenales</taxon>
        <taxon>Onygenaceae</taxon>
        <taxon>Coccidioides</taxon>
    </lineage>
</organism>
<keyword evidence="2" id="KW-1133">Transmembrane helix</keyword>
<feature type="region of interest" description="Disordered" evidence="1">
    <location>
        <begin position="251"/>
        <end position="629"/>
    </location>
</feature>